<dbReference type="InterPro" id="IPR023210">
    <property type="entry name" value="NADP_OxRdtase_dom"/>
</dbReference>
<accession>A0A084B7E2</accession>
<gene>
    <name evidence="3" type="ORF">S7711_07496</name>
</gene>
<dbReference type="InterPro" id="IPR036812">
    <property type="entry name" value="NAD(P)_OxRdtase_dom_sf"/>
</dbReference>
<proteinExistence type="predicted"/>
<dbReference type="HOGENOM" id="CLU_023205_2_1_1"/>
<protein>
    <recommendedName>
        <fullName evidence="2">NADP-dependent oxidoreductase domain-containing protein</fullName>
    </recommendedName>
</protein>
<dbReference type="PANTHER" id="PTHR43625:SF40">
    <property type="entry name" value="ALDO-KETO REDUCTASE YAKC [NADP(+)]"/>
    <property type="match status" value="1"/>
</dbReference>
<dbReference type="InterPro" id="IPR050791">
    <property type="entry name" value="Aldo-Keto_reductase"/>
</dbReference>
<dbReference type="GO" id="GO:0005737">
    <property type="term" value="C:cytoplasm"/>
    <property type="evidence" value="ECO:0007669"/>
    <property type="project" value="TreeGrafter"/>
</dbReference>
<dbReference type="SUPFAM" id="SSF51430">
    <property type="entry name" value="NAD(P)-linked oxidoreductase"/>
    <property type="match status" value="1"/>
</dbReference>
<keyword evidence="4" id="KW-1185">Reference proteome</keyword>
<evidence type="ECO:0000256" key="1">
    <source>
        <dbReference type="ARBA" id="ARBA00023002"/>
    </source>
</evidence>
<dbReference type="Gene3D" id="3.20.20.100">
    <property type="entry name" value="NADP-dependent oxidoreductase domain"/>
    <property type="match status" value="1"/>
</dbReference>
<dbReference type="Pfam" id="PF00248">
    <property type="entry name" value="Aldo_ket_red"/>
    <property type="match status" value="1"/>
</dbReference>
<dbReference type="EMBL" id="KL647836">
    <property type="protein sequence ID" value="KEY73471.1"/>
    <property type="molecule type" value="Genomic_DNA"/>
</dbReference>
<dbReference type="OrthoDB" id="37537at2759"/>
<dbReference type="AlphaFoldDB" id="A0A084B7E2"/>
<keyword evidence="1" id="KW-0560">Oxidoreductase</keyword>
<reference evidence="3 4" key="1">
    <citation type="journal article" date="2014" name="BMC Genomics">
        <title>Comparative genome sequencing reveals chemotype-specific gene clusters in the toxigenic black mold Stachybotrys.</title>
        <authorList>
            <person name="Semeiks J."/>
            <person name="Borek D."/>
            <person name="Otwinowski Z."/>
            <person name="Grishin N.V."/>
        </authorList>
    </citation>
    <scope>NUCLEOTIDE SEQUENCE [LARGE SCALE GENOMIC DNA]</scope>
    <source>
        <strain evidence="4">CBS 109288 / IBT 7711</strain>
    </source>
</reference>
<evidence type="ECO:0000313" key="4">
    <source>
        <dbReference type="Proteomes" id="UP000028045"/>
    </source>
</evidence>
<dbReference type="Proteomes" id="UP000028045">
    <property type="component" value="Unassembled WGS sequence"/>
</dbReference>
<sequence>MSSNSNVQTRQLGKNGPVVPRLGLGCVPLGGGAYGLAASDEDRLAFLDEAYKLGARFWDVADEYADAEDVIGKWITANPEKREDVVIGTKFGIVSDPVHRRAFGTDSSPEYCRKAIEKSLSRLAVSYVDIYYIHRVDKVTPVEKTMEALVELKNQGKIKHIGISECSASTLRRAHAIHPITCVQVEYSLICKAIETPEVPILETAWELGIAIVAYGPLGSGLLSGSIQKREDITKPGDLRAMIPALRDENFDSNLAIVGKISDLAKSKGATTGQLALAWLLAQGDDIFPIPGTSSARRLKENFESMSISVSPEEDQILRELAGGIVGQRVQELLGHAFADSVPL</sequence>
<evidence type="ECO:0000313" key="3">
    <source>
        <dbReference type="EMBL" id="KEY73471.1"/>
    </source>
</evidence>
<organism evidence="3 4">
    <name type="scientific">Stachybotrys chartarum (strain CBS 109288 / IBT 7711)</name>
    <name type="common">Toxic black mold</name>
    <name type="synonym">Stilbospora chartarum</name>
    <dbReference type="NCBI Taxonomy" id="1280523"/>
    <lineage>
        <taxon>Eukaryota</taxon>
        <taxon>Fungi</taxon>
        <taxon>Dikarya</taxon>
        <taxon>Ascomycota</taxon>
        <taxon>Pezizomycotina</taxon>
        <taxon>Sordariomycetes</taxon>
        <taxon>Hypocreomycetidae</taxon>
        <taxon>Hypocreales</taxon>
        <taxon>Stachybotryaceae</taxon>
        <taxon>Stachybotrys</taxon>
    </lineage>
</organism>
<feature type="domain" description="NADP-dependent oxidoreductase" evidence="2">
    <location>
        <begin position="22"/>
        <end position="320"/>
    </location>
</feature>
<evidence type="ECO:0000259" key="2">
    <source>
        <dbReference type="Pfam" id="PF00248"/>
    </source>
</evidence>
<name>A0A084B7E2_STACB</name>
<dbReference type="PANTHER" id="PTHR43625">
    <property type="entry name" value="AFLATOXIN B1 ALDEHYDE REDUCTASE"/>
    <property type="match status" value="1"/>
</dbReference>
<dbReference type="GO" id="GO:0016491">
    <property type="term" value="F:oxidoreductase activity"/>
    <property type="evidence" value="ECO:0007669"/>
    <property type="project" value="UniProtKB-KW"/>
</dbReference>